<proteinExistence type="predicted"/>
<dbReference type="InterPro" id="IPR050235">
    <property type="entry name" value="CK1_Ser-Thr_kinase"/>
</dbReference>
<dbReference type="Pfam" id="PF00069">
    <property type="entry name" value="Pkinase"/>
    <property type="match status" value="1"/>
</dbReference>
<dbReference type="InterPro" id="IPR008271">
    <property type="entry name" value="Ser/Thr_kinase_AS"/>
</dbReference>
<dbReference type="GO" id="GO:0004674">
    <property type="term" value="F:protein serine/threonine kinase activity"/>
    <property type="evidence" value="ECO:0007669"/>
    <property type="project" value="UniProtKB-EC"/>
</dbReference>
<dbReference type="CDD" id="cd14016">
    <property type="entry name" value="STKc_CK1"/>
    <property type="match status" value="1"/>
</dbReference>
<sequence>MNVIVERKYTILSKLGQGSFGTIYKGVNNLTQSKVAIKIEYNPSDSILTNEAKIYKYLEGKYGIPRLLTFGKEGLFHYMIMDLFDESLEVMKRKSDGKLSLNTVLNIFYQALERLETIHTVGIVHRDIKPDNFIVDRTTNKIYMIDFGLSRRFLDANEKMIPLSSGHNITGSVRYSSIHVHSGIVGTRRDDLESLGYMIMYLLIGRLPWQGIAHETQSIRYELIGRYKTTHTLVDLFPSAPTECIDYLNYCRTLPFDENPDYEYIRSIFYPLYKQHHCSENNYDWIK</sequence>
<dbReference type="PROSITE" id="PS50011">
    <property type="entry name" value="PROTEIN_KINASE_DOM"/>
    <property type="match status" value="1"/>
</dbReference>
<dbReference type="PROSITE" id="PS00107">
    <property type="entry name" value="PROTEIN_KINASE_ATP"/>
    <property type="match status" value="1"/>
</dbReference>
<dbReference type="InterPro" id="IPR017441">
    <property type="entry name" value="Protein_kinase_ATP_BS"/>
</dbReference>
<evidence type="ECO:0000256" key="2">
    <source>
        <dbReference type="ARBA" id="ARBA00022741"/>
    </source>
</evidence>
<dbReference type="InterPro" id="IPR000719">
    <property type="entry name" value="Prot_kinase_dom"/>
</dbReference>
<name>A0A6C0JUJ7_9ZZZZ</name>
<evidence type="ECO:0000256" key="3">
    <source>
        <dbReference type="ARBA" id="ARBA00022840"/>
    </source>
</evidence>
<dbReference type="SMART" id="SM00220">
    <property type="entry name" value="S_TKc"/>
    <property type="match status" value="1"/>
</dbReference>
<dbReference type="Gene3D" id="1.10.510.10">
    <property type="entry name" value="Transferase(Phosphotransferase) domain 1"/>
    <property type="match status" value="1"/>
</dbReference>
<dbReference type="AlphaFoldDB" id="A0A6C0JUJ7"/>
<dbReference type="PANTHER" id="PTHR11909">
    <property type="entry name" value="CASEIN KINASE-RELATED"/>
    <property type="match status" value="1"/>
</dbReference>
<dbReference type="InterPro" id="IPR011009">
    <property type="entry name" value="Kinase-like_dom_sf"/>
</dbReference>
<feature type="domain" description="Protein kinase" evidence="4">
    <location>
        <begin position="9"/>
        <end position="273"/>
    </location>
</feature>
<dbReference type="EMBL" id="MN740706">
    <property type="protein sequence ID" value="QHU09219.1"/>
    <property type="molecule type" value="Genomic_DNA"/>
</dbReference>
<organism evidence="5">
    <name type="scientific">viral metagenome</name>
    <dbReference type="NCBI Taxonomy" id="1070528"/>
    <lineage>
        <taxon>unclassified sequences</taxon>
        <taxon>metagenomes</taxon>
        <taxon>organismal metagenomes</taxon>
    </lineage>
</organism>
<reference evidence="5" key="1">
    <citation type="journal article" date="2020" name="Nature">
        <title>Giant virus diversity and host interactions through global metagenomics.</title>
        <authorList>
            <person name="Schulz F."/>
            <person name="Roux S."/>
            <person name="Paez-Espino D."/>
            <person name="Jungbluth S."/>
            <person name="Walsh D.A."/>
            <person name="Denef V.J."/>
            <person name="McMahon K.D."/>
            <person name="Konstantinidis K.T."/>
            <person name="Eloe-Fadrosh E.A."/>
            <person name="Kyrpides N.C."/>
            <person name="Woyke T."/>
        </authorList>
    </citation>
    <scope>NUCLEOTIDE SEQUENCE</scope>
    <source>
        <strain evidence="5">GVMAG-S-1074260-58</strain>
    </source>
</reference>
<keyword evidence="3" id="KW-0067">ATP-binding</keyword>
<accession>A0A6C0JUJ7</accession>
<evidence type="ECO:0000256" key="1">
    <source>
        <dbReference type="ARBA" id="ARBA00012513"/>
    </source>
</evidence>
<dbReference type="EC" id="2.7.11.1" evidence="1"/>
<protein>
    <recommendedName>
        <fullName evidence="1">non-specific serine/threonine protein kinase</fullName>
        <ecNumber evidence="1">2.7.11.1</ecNumber>
    </recommendedName>
</protein>
<dbReference type="PROSITE" id="PS00108">
    <property type="entry name" value="PROTEIN_KINASE_ST"/>
    <property type="match status" value="1"/>
</dbReference>
<dbReference type="SUPFAM" id="SSF56112">
    <property type="entry name" value="Protein kinase-like (PK-like)"/>
    <property type="match status" value="1"/>
</dbReference>
<keyword evidence="2" id="KW-0547">Nucleotide-binding</keyword>
<dbReference type="GO" id="GO:0005524">
    <property type="term" value="F:ATP binding"/>
    <property type="evidence" value="ECO:0007669"/>
    <property type="project" value="UniProtKB-KW"/>
</dbReference>
<evidence type="ECO:0000259" key="4">
    <source>
        <dbReference type="PROSITE" id="PS50011"/>
    </source>
</evidence>
<evidence type="ECO:0000313" key="5">
    <source>
        <dbReference type="EMBL" id="QHU09219.1"/>
    </source>
</evidence>